<accession>A0A841S6U2</accession>
<feature type="region of interest" description="Disordered" evidence="1">
    <location>
        <begin position="1"/>
        <end position="57"/>
    </location>
</feature>
<dbReference type="AlphaFoldDB" id="A0A841S6U2"/>
<dbReference type="EMBL" id="JACHKF010000001">
    <property type="protein sequence ID" value="MBB6564983.1"/>
    <property type="molecule type" value="Genomic_DNA"/>
</dbReference>
<feature type="region of interest" description="Disordered" evidence="1">
    <location>
        <begin position="175"/>
        <end position="207"/>
    </location>
</feature>
<dbReference type="Proteomes" id="UP000553957">
    <property type="component" value="Unassembled WGS sequence"/>
</dbReference>
<proteinExistence type="predicted"/>
<organism evidence="2 3">
    <name type="scientific">Kribbella sandramycini</name>
    <dbReference type="NCBI Taxonomy" id="60450"/>
    <lineage>
        <taxon>Bacteria</taxon>
        <taxon>Bacillati</taxon>
        <taxon>Actinomycetota</taxon>
        <taxon>Actinomycetes</taxon>
        <taxon>Propionibacteriales</taxon>
        <taxon>Kribbellaceae</taxon>
        <taxon>Kribbella</taxon>
    </lineage>
</organism>
<reference evidence="2 3" key="1">
    <citation type="submission" date="2020-08" db="EMBL/GenBank/DDBJ databases">
        <title>Sequencing the genomes of 1000 actinobacteria strains.</title>
        <authorList>
            <person name="Klenk H.-P."/>
        </authorList>
    </citation>
    <scope>NUCLEOTIDE SEQUENCE [LARGE SCALE GENOMIC DNA]</scope>
    <source>
        <strain evidence="2 3">DSM 15626</strain>
    </source>
</reference>
<feature type="region of interest" description="Disordered" evidence="1">
    <location>
        <begin position="124"/>
        <end position="154"/>
    </location>
</feature>
<feature type="region of interest" description="Disordered" evidence="1">
    <location>
        <begin position="70"/>
        <end position="103"/>
    </location>
</feature>
<comment type="caution">
    <text evidence="2">The sequence shown here is derived from an EMBL/GenBank/DDBJ whole genome shotgun (WGS) entry which is preliminary data.</text>
</comment>
<protein>
    <submittedName>
        <fullName evidence="2">Uncharacterized protein</fullName>
    </submittedName>
</protein>
<name>A0A841S6U2_9ACTN</name>
<feature type="compositionally biased region" description="Basic residues" evidence="1">
    <location>
        <begin position="32"/>
        <end position="48"/>
    </location>
</feature>
<feature type="compositionally biased region" description="Basic residues" evidence="1">
    <location>
        <begin position="83"/>
        <end position="99"/>
    </location>
</feature>
<gene>
    <name evidence="2" type="ORF">HNR71_000620</name>
</gene>
<feature type="compositionally biased region" description="Basic residues" evidence="1">
    <location>
        <begin position="134"/>
        <end position="150"/>
    </location>
</feature>
<evidence type="ECO:0000313" key="2">
    <source>
        <dbReference type="EMBL" id="MBB6564983.1"/>
    </source>
</evidence>
<evidence type="ECO:0000256" key="1">
    <source>
        <dbReference type="SAM" id="MobiDB-lite"/>
    </source>
</evidence>
<evidence type="ECO:0000313" key="3">
    <source>
        <dbReference type="Proteomes" id="UP000553957"/>
    </source>
</evidence>
<feature type="compositionally biased region" description="Basic residues" evidence="1">
    <location>
        <begin position="185"/>
        <end position="201"/>
    </location>
</feature>
<sequence>MNEHQTAAPAALTPVPSAHPRPHARSQVPSHTRARTRNAGRARCRSPPHWRPAPHIAQPASCCCPDRAVGPNSRARSQVPSHTRARTRNAGRARCRSPPHWRPAPHTAQPASCCCPERAVGPNSRARSQVPSHTRARTRNAGRARCRSPPHWRPAPHTAQPASCCCPERAVGPNSRARSQVPSHTRARTRNAGRARCRSPPHWRPAPHTAQPASCCCPERAVGPKEGGHRLIP</sequence>